<dbReference type="InterPro" id="IPR015797">
    <property type="entry name" value="NUDIX_hydrolase-like_dom_sf"/>
</dbReference>
<dbReference type="PANTHER" id="PTHR11839:SF18">
    <property type="entry name" value="NUDIX HYDROLASE DOMAIN-CONTAINING PROTEIN"/>
    <property type="match status" value="1"/>
</dbReference>
<dbReference type="Proteomes" id="UP000176300">
    <property type="component" value="Unassembled WGS sequence"/>
</dbReference>
<sequence length="177" mass="20116">MKWEVIKKEEIYKDNWKGLEKWMFRSEGCVDKGITIQTARDSVVVFGITDEEKVLFIKEYYFALEKHIYSLVAGMVDDGKTPEQIAKSELLEEAGCEAEEIISLGSFCLGKYVTGRAHLFLAKGVKKVQEQSLEDCEDIEVNFVGLNEFKKMLENGEIGAIPEVAASYRALKYLNKL</sequence>
<dbReference type="SUPFAM" id="SSF55811">
    <property type="entry name" value="Nudix"/>
    <property type="match status" value="1"/>
</dbReference>
<proteinExistence type="predicted"/>
<keyword evidence="2" id="KW-0378">Hydrolase</keyword>
<dbReference type="Gene3D" id="3.90.79.10">
    <property type="entry name" value="Nucleoside Triphosphate Pyrophosphohydrolase"/>
    <property type="match status" value="1"/>
</dbReference>
<comment type="cofactor">
    <cofactor evidence="1">
        <name>Mg(2+)</name>
        <dbReference type="ChEBI" id="CHEBI:18420"/>
    </cofactor>
</comment>
<gene>
    <name evidence="4" type="ORF">A2373_03080</name>
</gene>
<dbReference type="GO" id="GO:0006753">
    <property type="term" value="P:nucleoside phosphate metabolic process"/>
    <property type="evidence" value="ECO:0007669"/>
    <property type="project" value="TreeGrafter"/>
</dbReference>
<evidence type="ECO:0000256" key="2">
    <source>
        <dbReference type="ARBA" id="ARBA00022801"/>
    </source>
</evidence>
<protein>
    <recommendedName>
        <fullName evidence="3">Nudix hydrolase domain-containing protein</fullName>
    </recommendedName>
</protein>
<dbReference type="STRING" id="1798697.A2373_03080"/>
<evidence type="ECO:0000313" key="4">
    <source>
        <dbReference type="EMBL" id="OGH82388.1"/>
    </source>
</evidence>
<comment type="caution">
    <text evidence="4">The sequence shown here is derived from an EMBL/GenBank/DDBJ whole genome shotgun (WGS) entry which is preliminary data.</text>
</comment>
<name>A0A1F6NF02_9BACT</name>
<dbReference type="AlphaFoldDB" id="A0A1F6NF02"/>
<dbReference type="InterPro" id="IPR000086">
    <property type="entry name" value="NUDIX_hydrolase_dom"/>
</dbReference>
<feature type="domain" description="Nudix hydrolase" evidence="3">
    <location>
        <begin position="38"/>
        <end position="166"/>
    </location>
</feature>
<dbReference type="CDD" id="cd03424">
    <property type="entry name" value="NUDIX_ADPRase_Nudt5_UGPPase_Nudt14"/>
    <property type="match status" value="1"/>
</dbReference>
<dbReference type="GO" id="GO:0019693">
    <property type="term" value="P:ribose phosphate metabolic process"/>
    <property type="evidence" value="ECO:0007669"/>
    <property type="project" value="TreeGrafter"/>
</dbReference>
<organism evidence="4 5">
    <name type="scientific">Candidatus Magasanikbacteria bacterium RIFOXYB1_FULL_40_15</name>
    <dbReference type="NCBI Taxonomy" id="1798697"/>
    <lineage>
        <taxon>Bacteria</taxon>
        <taxon>Candidatus Magasanikiibacteriota</taxon>
    </lineage>
</organism>
<evidence type="ECO:0000259" key="3">
    <source>
        <dbReference type="PROSITE" id="PS51462"/>
    </source>
</evidence>
<dbReference type="PANTHER" id="PTHR11839">
    <property type="entry name" value="UDP/ADP-SUGAR PYROPHOSPHATASE"/>
    <property type="match status" value="1"/>
</dbReference>
<evidence type="ECO:0000256" key="1">
    <source>
        <dbReference type="ARBA" id="ARBA00001946"/>
    </source>
</evidence>
<accession>A0A1F6NF02</accession>
<reference evidence="4 5" key="1">
    <citation type="journal article" date="2016" name="Nat. Commun.">
        <title>Thousands of microbial genomes shed light on interconnected biogeochemical processes in an aquifer system.</title>
        <authorList>
            <person name="Anantharaman K."/>
            <person name="Brown C.T."/>
            <person name="Hug L.A."/>
            <person name="Sharon I."/>
            <person name="Castelle C.J."/>
            <person name="Probst A.J."/>
            <person name="Thomas B.C."/>
            <person name="Singh A."/>
            <person name="Wilkins M.J."/>
            <person name="Karaoz U."/>
            <person name="Brodie E.L."/>
            <person name="Williams K.H."/>
            <person name="Hubbard S.S."/>
            <person name="Banfield J.F."/>
        </authorList>
    </citation>
    <scope>NUCLEOTIDE SEQUENCE [LARGE SCALE GENOMIC DNA]</scope>
</reference>
<dbReference type="EMBL" id="MFQS01000042">
    <property type="protein sequence ID" value="OGH82388.1"/>
    <property type="molecule type" value="Genomic_DNA"/>
</dbReference>
<dbReference type="GO" id="GO:0016787">
    <property type="term" value="F:hydrolase activity"/>
    <property type="evidence" value="ECO:0007669"/>
    <property type="project" value="UniProtKB-KW"/>
</dbReference>
<dbReference type="PROSITE" id="PS51462">
    <property type="entry name" value="NUDIX"/>
    <property type="match status" value="1"/>
</dbReference>
<dbReference type="Pfam" id="PF00293">
    <property type="entry name" value="NUDIX"/>
    <property type="match status" value="1"/>
</dbReference>
<evidence type="ECO:0000313" key="5">
    <source>
        <dbReference type="Proteomes" id="UP000176300"/>
    </source>
</evidence>